<dbReference type="SUPFAM" id="SSF55729">
    <property type="entry name" value="Acyl-CoA N-acyltransferases (Nat)"/>
    <property type="match status" value="1"/>
</dbReference>
<dbReference type="Gene3D" id="3.40.630.30">
    <property type="match status" value="1"/>
</dbReference>
<proteinExistence type="predicted"/>
<dbReference type="EMBL" id="MPTB01000036">
    <property type="protein sequence ID" value="OMD43248.1"/>
    <property type="molecule type" value="Genomic_DNA"/>
</dbReference>
<evidence type="ECO:0000313" key="3">
    <source>
        <dbReference type="Proteomes" id="UP000187412"/>
    </source>
</evidence>
<organism evidence="2 3">
    <name type="scientific">Paenibacillus borealis</name>
    <dbReference type="NCBI Taxonomy" id="160799"/>
    <lineage>
        <taxon>Bacteria</taxon>
        <taxon>Bacillati</taxon>
        <taxon>Bacillota</taxon>
        <taxon>Bacilli</taxon>
        <taxon>Bacillales</taxon>
        <taxon>Paenibacillaceae</taxon>
        <taxon>Paenibacillus</taxon>
    </lineage>
</organism>
<dbReference type="InterPro" id="IPR000182">
    <property type="entry name" value="GNAT_dom"/>
</dbReference>
<reference evidence="2 3" key="1">
    <citation type="submission" date="2016-10" db="EMBL/GenBank/DDBJ databases">
        <title>Paenibacillus species isolates.</title>
        <authorList>
            <person name="Beno S.M."/>
        </authorList>
    </citation>
    <scope>NUCLEOTIDE SEQUENCE [LARGE SCALE GENOMIC DNA]</scope>
    <source>
        <strain evidence="2 3">FSL H7-0744</strain>
    </source>
</reference>
<gene>
    <name evidence="2" type="ORF">BSK56_24430</name>
</gene>
<accession>A0ABX3H180</accession>
<name>A0ABX3H180_PAEBO</name>
<protein>
    <submittedName>
        <fullName evidence="2">GNAT family N-acetyltransferase</fullName>
    </submittedName>
</protein>
<dbReference type="RefSeq" id="WP_076113143.1">
    <property type="nucleotide sequence ID" value="NZ_MPTB01000036.1"/>
</dbReference>
<dbReference type="Pfam" id="PF13508">
    <property type="entry name" value="Acetyltransf_7"/>
    <property type="match status" value="1"/>
</dbReference>
<comment type="caution">
    <text evidence="2">The sequence shown here is derived from an EMBL/GenBank/DDBJ whole genome shotgun (WGS) entry which is preliminary data.</text>
</comment>
<evidence type="ECO:0000259" key="1">
    <source>
        <dbReference type="PROSITE" id="PS51186"/>
    </source>
</evidence>
<dbReference type="CDD" id="cd04301">
    <property type="entry name" value="NAT_SF"/>
    <property type="match status" value="1"/>
</dbReference>
<keyword evidence="3" id="KW-1185">Reference proteome</keyword>
<dbReference type="InterPro" id="IPR016181">
    <property type="entry name" value="Acyl_CoA_acyltransferase"/>
</dbReference>
<dbReference type="PROSITE" id="PS51186">
    <property type="entry name" value="GNAT"/>
    <property type="match status" value="1"/>
</dbReference>
<dbReference type="Proteomes" id="UP000187412">
    <property type="component" value="Unassembled WGS sequence"/>
</dbReference>
<sequence length="155" mass="17723">MNGQYKVKFAEMQDVDSWMSMIEAVRSNFPGLHSEELLEGYKQTVIKNINRRTAICAVYAGEVAGLMLFSYNAKCLSCMAVHPDHRRQGIATAMIDQMLSLFPEDTELSVTTFRANDPLGAAPRPLYKKFGFVEDELTEEFDYPHQKFVLRRYPS</sequence>
<feature type="domain" description="N-acetyltransferase" evidence="1">
    <location>
        <begin position="5"/>
        <end position="155"/>
    </location>
</feature>
<evidence type="ECO:0000313" key="2">
    <source>
        <dbReference type="EMBL" id="OMD43248.1"/>
    </source>
</evidence>